<evidence type="ECO:0000313" key="2">
    <source>
        <dbReference type="EMBL" id="KAG5545029.1"/>
    </source>
</evidence>
<evidence type="ECO:0000313" key="3">
    <source>
        <dbReference type="Proteomes" id="UP000823749"/>
    </source>
</evidence>
<feature type="domain" description="F-box" evidence="1">
    <location>
        <begin position="1"/>
        <end position="45"/>
    </location>
</feature>
<dbReference type="PANTHER" id="PTHR31672:SF13">
    <property type="entry name" value="F-BOX PROTEIN CPR30-LIKE"/>
    <property type="match status" value="1"/>
</dbReference>
<dbReference type="PANTHER" id="PTHR31672">
    <property type="entry name" value="BNACNNG10540D PROTEIN"/>
    <property type="match status" value="1"/>
</dbReference>
<keyword evidence="3" id="KW-1185">Reference proteome</keyword>
<dbReference type="SMART" id="SM00256">
    <property type="entry name" value="FBOX"/>
    <property type="match status" value="1"/>
</dbReference>
<dbReference type="PROSITE" id="PS50181">
    <property type="entry name" value="FBOX"/>
    <property type="match status" value="1"/>
</dbReference>
<dbReference type="Proteomes" id="UP000823749">
    <property type="component" value="Chromosome 6"/>
</dbReference>
<dbReference type="EMBL" id="JACTNZ010000006">
    <property type="protein sequence ID" value="KAG5545029.1"/>
    <property type="molecule type" value="Genomic_DNA"/>
</dbReference>
<dbReference type="InterPro" id="IPR050796">
    <property type="entry name" value="SCF_F-box_component"/>
</dbReference>
<dbReference type="CDD" id="cd22157">
    <property type="entry name" value="F-box_AtFBW1-like"/>
    <property type="match status" value="1"/>
</dbReference>
<dbReference type="InterPro" id="IPR001810">
    <property type="entry name" value="F-box_dom"/>
</dbReference>
<comment type="caution">
    <text evidence="2">The sequence shown here is derived from an EMBL/GenBank/DDBJ whole genome shotgun (WGS) entry which is preliminary data.</text>
</comment>
<sequence>MSDYLPQDLLIDILTRLPAESLVRLTPVCKSWHSLITGPKFISRHLHRTASNPDNDRLLVSYRTDEPKQNHYSLVVDCKDSFRQLKTLDLPVGAFESLGYSVVDLRRDGGKEDPAEGIVCSSVAVGALGLLEFVLGVASAFAPGVSRGSRALTTVAVAVSSPTMSLSRHYHCAQSFAPSSAEVDETMIGN</sequence>
<name>A0AAV6JXY7_9ERIC</name>
<proteinExistence type="predicted"/>
<dbReference type="Pfam" id="PF12937">
    <property type="entry name" value="F-box-like"/>
    <property type="match status" value="1"/>
</dbReference>
<accession>A0AAV6JXY7</accession>
<dbReference type="InterPro" id="IPR036047">
    <property type="entry name" value="F-box-like_dom_sf"/>
</dbReference>
<reference evidence="2 3" key="1">
    <citation type="submission" date="2020-08" db="EMBL/GenBank/DDBJ databases">
        <title>Plant Genome Project.</title>
        <authorList>
            <person name="Zhang R.-G."/>
        </authorList>
    </citation>
    <scope>NUCLEOTIDE SEQUENCE [LARGE SCALE GENOMIC DNA]</scope>
    <source>
        <strain evidence="2">WSP0</strain>
        <tissue evidence="2">Leaf</tissue>
    </source>
</reference>
<organism evidence="2 3">
    <name type="scientific">Rhododendron griersonianum</name>
    <dbReference type="NCBI Taxonomy" id="479676"/>
    <lineage>
        <taxon>Eukaryota</taxon>
        <taxon>Viridiplantae</taxon>
        <taxon>Streptophyta</taxon>
        <taxon>Embryophyta</taxon>
        <taxon>Tracheophyta</taxon>
        <taxon>Spermatophyta</taxon>
        <taxon>Magnoliopsida</taxon>
        <taxon>eudicotyledons</taxon>
        <taxon>Gunneridae</taxon>
        <taxon>Pentapetalae</taxon>
        <taxon>asterids</taxon>
        <taxon>Ericales</taxon>
        <taxon>Ericaceae</taxon>
        <taxon>Ericoideae</taxon>
        <taxon>Rhodoreae</taxon>
        <taxon>Rhododendron</taxon>
    </lineage>
</organism>
<dbReference type="AlphaFoldDB" id="A0AAV6JXY7"/>
<dbReference type="Gene3D" id="1.20.1280.50">
    <property type="match status" value="1"/>
</dbReference>
<gene>
    <name evidence="2" type="ORF">RHGRI_017484</name>
</gene>
<dbReference type="SUPFAM" id="SSF81383">
    <property type="entry name" value="F-box domain"/>
    <property type="match status" value="1"/>
</dbReference>
<protein>
    <recommendedName>
        <fullName evidence="1">F-box domain-containing protein</fullName>
    </recommendedName>
</protein>
<evidence type="ECO:0000259" key="1">
    <source>
        <dbReference type="PROSITE" id="PS50181"/>
    </source>
</evidence>